<dbReference type="InterPro" id="IPR005746">
    <property type="entry name" value="Thioredoxin"/>
</dbReference>
<proteinExistence type="inferred from homology"/>
<gene>
    <name evidence="9" type="primary">trxA</name>
    <name evidence="9" type="ORF">ACFP81_06850</name>
</gene>
<evidence type="ECO:0000259" key="8">
    <source>
        <dbReference type="PROSITE" id="PS51352"/>
    </source>
</evidence>
<evidence type="ECO:0000256" key="6">
    <source>
        <dbReference type="NCBIfam" id="TIGR01068"/>
    </source>
</evidence>
<dbReference type="EMBL" id="JBHSWD010000001">
    <property type="protein sequence ID" value="MFC6591759.1"/>
    <property type="molecule type" value="Genomic_DNA"/>
</dbReference>
<evidence type="ECO:0000256" key="2">
    <source>
        <dbReference type="ARBA" id="ARBA00022448"/>
    </source>
</evidence>
<dbReference type="NCBIfam" id="TIGR01068">
    <property type="entry name" value="thioredoxin"/>
    <property type="match status" value="1"/>
</dbReference>
<dbReference type="PANTHER" id="PTHR45663:SF11">
    <property type="entry name" value="GEO12009P1"/>
    <property type="match status" value="1"/>
</dbReference>
<evidence type="ECO:0000256" key="7">
    <source>
        <dbReference type="PIRNR" id="PIRNR000077"/>
    </source>
</evidence>
<dbReference type="PIRSF" id="PIRSF000077">
    <property type="entry name" value="Thioredoxin"/>
    <property type="match status" value="1"/>
</dbReference>
<dbReference type="Gene3D" id="3.40.30.10">
    <property type="entry name" value="Glutaredoxin"/>
    <property type="match status" value="1"/>
</dbReference>
<name>A0ABW1YBZ2_9DEIO</name>
<protein>
    <recommendedName>
        <fullName evidence="6 7">Thioredoxin</fullName>
    </recommendedName>
</protein>
<keyword evidence="5" id="KW-0676">Redox-active center</keyword>
<organism evidence="9 10">
    <name type="scientific">Deinococcus lacus</name>
    <dbReference type="NCBI Taxonomy" id="392561"/>
    <lineage>
        <taxon>Bacteria</taxon>
        <taxon>Thermotogati</taxon>
        <taxon>Deinococcota</taxon>
        <taxon>Deinococci</taxon>
        <taxon>Deinococcales</taxon>
        <taxon>Deinococcaceae</taxon>
        <taxon>Deinococcus</taxon>
    </lineage>
</organism>
<dbReference type="PANTHER" id="PTHR45663">
    <property type="entry name" value="GEO12009P1"/>
    <property type="match status" value="1"/>
</dbReference>
<keyword evidence="2" id="KW-0813">Transport</keyword>
<reference evidence="10" key="1">
    <citation type="journal article" date="2019" name="Int. J. Syst. Evol. Microbiol.">
        <title>The Global Catalogue of Microorganisms (GCM) 10K type strain sequencing project: providing services to taxonomists for standard genome sequencing and annotation.</title>
        <authorList>
            <consortium name="The Broad Institute Genomics Platform"/>
            <consortium name="The Broad Institute Genome Sequencing Center for Infectious Disease"/>
            <person name="Wu L."/>
            <person name="Ma J."/>
        </authorList>
    </citation>
    <scope>NUCLEOTIDE SEQUENCE [LARGE SCALE GENOMIC DNA]</scope>
    <source>
        <strain evidence="10">CGMCC 1.15772</strain>
    </source>
</reference>
<dbReference type="Pfam" id="PF00085">
    <property type="entry name" value="Thioredoxin"/>
    <property type="match status" value="1"/>
</dbReference>
<keyword evidence="10" id="KW-1185">Reference proteome</keyword>
<feature type="domain" description="Thioredoxin" evidence="8">
    <location>
        <begin position="1"/>
        <end position="105"/>
    </location>
</feature>
<dbReference type="InterPro" id="IPR017937">
    <property type="entry name" value="Thioredoxin_CS"/>
</dbReference>
<evidence type="ECO:0000256" key="4">
    <source>
        <dbReference type="ARBA" id="ARBA00023157"/>
    </source>
</evidence>
<dbReference type="Proteomes" id="UP001596297">
    <property type="component" value="Unassembled WGS sequence"/>
</dbReference>
<dbReference type="SUPFAM" id="SSF52833">
    <property type="entry name" value="Thioredoxin-like"/>
    <property type="match status" value="1"/>
</dbReference>
<evidence type="ECO:0000313" key="10">
    <source>
        <dbReference type="Proteomes" id="UP001596297"/>
    </source>
</evidence>
<evidence type="ECO:0000256" key="1">
    <source>
        <dbReference type="ARBA" id="ARBA00008987"/>
    </source>
</evidence>
<dbReference type="RefSeq" id="WP_380082770.1">
    <property type="nucleotide sequence ID" value="NZ_JBHSWD010000001.1"/>
</dbReference>
<comment type="similarity">
    <text evidence="1 7">Belongs to the thioredoxin family.</text>
</comment>
<accession>A0ABW1YBZ2</accession>
<dbReference type="InterPro" id="IPR036249">
    <property type="entry name" value="Thioredoxin-like_sf"/>
</dbReference>
<evidence type="ECO:0000256" key="3">
    <source>
        <dbReference type="ARBA" id="ARBA00022982"/>
    </source>
</evidence>
<dbReference type="PROSITE" id="PS51352">
    <property type="entry name" value="THIOREDOXIN_2"/>
    <property type="match status" value="1"/>
</dbReference>
<comment type="caution">
    <text evidence="9">The sequence shown here is derived from an EMBL/GenBank/DDBJ whole genome shotgun (WGS) entry which is preliminary data.</text>
</comment>
<keyword evidence="4" id="KW-1015">Disulfide bond</keyword>
<dbReference type="InterPro" id="IPR013766">
    <property type="entry name" value="Thioredoxin_domain"/>
</dbReference>
<keyword evidence="3" id="KW-0249">Electron transport</keyword>
<dbReference type="PROSITE" id="PS00194">
    <property type="entry name" value="THIOREDOXIN_1"/>
    <property type="match status" value="1"/>
</dbReference>
<dbReference type="CDD" id="cd02947">
    <property type="entry name" value="TRX_family"/>
    <property type="match status" value="1"/>
</dbReference>
<sequence length="117" mass="13088">MKPVEITDSNFQEQISSGLTLVDFWAPWCGPCRIIAPVLEELAGQYEGRVKIGKLNVDEHPMTQAQFRVMSIPTLILFKDGEPVDQIVGAQPKRVFENLLDRHTHTPEASEGTQATQ</sequence>
<dbReference type="PRINTS" id="PR00421">
    <property type="entry name" value="THIOREDOXIN"/>
</dbReference>
<evidence type="ECO:0000313" key="9">
    <source>
        <dbReference type="EMBL" id="MFC6591759.1"/>
    </source>
</evidence>
<evidence type="ECO:0000256" key="5">
    <source>
        <dbReference type="ARBA" id="ARBA00023284"/>
    </source>
</evidence>